<proteinExistence type="predicted"/>
<gene>
    <name evidence="1" type="ORF">B0T14DRAFT_566935</name>
</gene>
<dbReference type="AlphaFoldDB" id="A0AA39WRJ1"/>
<organism evidence="1 2">
    <name type="scientific">Immersiella caudata</name>
    <dbReference type="NCBI Taxonomy" id="314043"/>
    <lineage>
        <taxon>Eukaryota</taxon>
        <taxon>Fungi</taxon>
        <taxon>Dikarya</taxon>
        <taxon>Ascomycota</taxon>
        <taxon>Pezizomycotina</taxon>
        <taxon>Sordariomycetes</taxon>
        <taxon>Sordariomycetidae</taxon>
        <taxon>Sordariales</taxon>
        <taxon>Lasiosphaeriaceae</taxon>
        <taxon>Immersiella</taxon>
    </lineage>
</organism>
<dbReference type="Proteomes" id="UP001175000">
    <property type="component" value="Unassembled WGS sequence"/>
</dbReference>
<name>A0AA39WRJ1_9PEZI</name>
<keyword evidence="2" id="KW-1185">Reference proteome</keyword>
<sequence>MSESLFNPRVIEVINVKDISDTTERKAKARPSPDHNPKGFILFGEEAQLDTSYPVEPNSTQLSAVIHYTFGRSGYLETRPALKSDWKRRTAFRNPVTVSWRVPLLTLHATMRLLHGYRSRSMDDKWFIYADGPIASSDGTTIATVHFHRSWTGYKVAELAVTLSHPESPEWTGEITRLTYEGELALPFGDDEKGVDTPEQLAKFLVVVACSHVLGVVLDPPDKVEELRGWRGLEKEIFRPWDGGTMYRAAGMSAETEEDWQRLGSDPSIIRLSGF</sequence>
<reference evidence="1" key="1">
    <citation type="submission" date="2023-06" db="EMBL/GenBank/DDBJ databases">
        <title>Genome-scale phylogeny and comparative genomics of the fungal order Sordariales.</title>
        <authorList>
            <consortium name="Lawrence Berkeley National Laboratory"/>
            <person name="Hensen N."/>
            <person name="Bonometti L."/>
            <person name="Westerberg I."/>
            <person name="Brannstrom I.O."/>
            <person name="Guillou S."/>
            <person name="Cros-Aarteil S."/>
            <person name="Calhoun S."/>
            <person name="Haridas S."/>
            <person name="Kuo A."/>
            <person name="Mondo S."/>
            <person name="Pangilinan J."/>
            <person name="Riley R."/>
            <person name="Labutti K."/>
            <person name="Andreopoulos B."/>
            <person name="Lipzen A."/>
            <person name="Chen C."/>
            <person name="Yanf M."/>
            <person name="Daum C."/>
            <person name="Ng V."/>
            <person name="Clum A."/>
            <person name="Steindorff A."/>
            <person name="Ohm R."/>
            <person name="Martin F."/>
            <person name="Silar P."/>
            <person name="Natvig D."/>
            <person name="Lalanne C."/>
            <person name="Gautier V."/>
            <person name="Ament-Velasquez S.L."/>
            <person name="Kruys A."/>
            <person name="Hutchinson M.I."/>
            <person name="Powell A.J."/>
            <person name="Barry K."/>
            <person name="Miller A.N."/>
            <person name="Grigoriev I.V."/>
            <person name="Debuchy R."/>
            <person name="Gladieux P."/>
            <person name="Thoren M.H."/>
            <person name="Johannesson H."/>
        </authorList>
    </citation>
    <scope>NUCLEOTIDE SEQUENCE</scope>
    <source>
        <strain evidence="1">CBS 606.72</strain>
    </source>
</reference>
<protein>
    <submittedName>
        <fullName evidence="1">Uncharacterized protein</fullName>
    </submittedName>
</protein>
<dbReference type="EMBL" id="JAULSU010000004">
    <property type="protein sequence ID" value="KAK0620157.1"/>
    <property type="molecule type" value="Genomic_DNA"/>
</dbReference>
<comment type="caution">
    <text evidence="1">The sequence shown here is derived from an EMBL/GenBank/DDBJ whole genome shotgun (WGS) entry which is preliminary data.</text>
</comment>
<evidence type="ECO:0000313" key="2">
    <source>
        <dbReference type="Proteomes" id="UP001175000"/>
    </source>
</evidence>
<evidence type="ECO:0000313" key="1">
    <source>
        <dbReference type="EMBL" id="KAK0620157.1"/>
    </source>
</evidence>
<accession>A0AA39WRJ1</accession>